<gene>
    <name evidence="1" type="ORF">PMEA_00026577</name>
</gene>
<proteinExistence type="predicted"/>
<evidence type="ECO:0000313" key="2">
    <source>
        <dbReference type="Proteomes" id="UP001159428"/>
    </source>
</evidence>
<dbReference type="AlphaFoldDB" id="A0AAU9XLG5"/>
<dbReference type="Proteomes" id="UP001159428">
    <property type="component" value="Unassembled WGS sequence"/>
</dbReference>
<comment type="caution">
    <text evidence="1">The sequence shown here is derived from an EMBL/GenBank/DDBJ whole genome shotgun (WGS) entry which is preliminary data.</text>
</comment>
<dbReference type="EMBL" id="CALNXJ010000050">
    <property type="protein sequence ID" value="CAH3152177.1"/>
    <property type="molecule type" value="Genomic_DNA"/>
</dbReference>
<evidence type="ECO:0000313" key="1">
    <source>
        <dbReference type="EMBL" id="CAH3152177.1"/>
    </source>
</evidence>
<organism evidence="1 2">
    <name type="scientific">Pocillopora meandrina</name>
    <dbReference type="NCBI Taxonomy" id="46732"/>
    <lineage>
        <taxon>Eukaryota</taxon>
        <taxon>Metazoa</taxon>
        <taxon>Cnidaria</taxon>
        <taxon>Anthozoa</taxon>
        <taxon>Hexacorallia</taxon>
        <taxon>Scleractinia</taxon>
        <taxon>Astrocoeniina</taxon>
        <taxon>Pocilloporidae</taxon>
        <taxon>Pocillopora</taxon>
    </lineage>
</organism>
<reference evidence="1 2" key="1">
    <citation type="submission" date="2022-05" db="EMBL/GenBank/DDBJ databases">
        <authorList>
            <consortium name="Genoscope - CEA"/>
            <person name="William W."/>
        </authorList>
    </citation>
    <scope>NUCLEOTIDE SEQUENCE [LARGE SCALE GENOMIC DNA]</scope>
</reference>
<keyword evidence="2" id="KW-1185">Reference proteome</keyword>
<protein>
    <submittedName>
        <fullName evidence="1">Uncharacterized protein</fullName>
    </submittedName>
</protein>
<name>A0AAU9XLG5_9CNID</name>
<accession>A0AAU9XLG5</accession>
<feature type="non-terminal residue" evidence="1">
    <location>
        <position position="113"/>
    </location>
</feature>
<sequence>MLITAQDMTLLDFHHFFLMFGCSLRLLVNLLFDLGGNLKQGNYQNYVETWQTDTRQAYDVASRSIQQLLARGRGYYVRKASAAVLLPGYCVPVGNLSGREAPGKLCSHLEEEI</sequence>